<sequence>MASGSPEHPGPFQAMFELLEADIVVFQECKIQRKDLKDDMVLVPGWDVHFSLPKHKKGYSGVAIYTKNATCCPIRAEEGVTGVLCPPNSTTPYRDLPPEEQIGGYPRPQQLESSLDEATLDSEGRCVVLEFPAFVLIGTYSPANRDETRDQFRLAYLRALDARVRNLVRAEKNVILLGDLNVTRNEMDYAGAADQLRKNNMTVEDLLATPARKLLNQLVFGGRAVGEGDQGQPALWDVTRLHHPDRLGMYTCWDTKTNARPGNFGSRIDYILCSDGIKDYFAFSNIQEGLLGSDHCPVFATLKEKVARNGKLVDIKDMMNPAGMFENGERKREWTAKCLLPLSGKLIPEFDRRRNIKDMFTRNANVSNGPKAAASAQKLEPAVGKAGCGERVSLLEASSESMARAKVAAMPKRRVESPGGARPAKKTKQTPTPTPTPHSGQPTIASFFRPKATAEVPKLPSLNTGPLDGGGEGEDAGGGGGGGGDGQTTSTAATGFQRPSPSRYPGPSTQSPSTARPNKIVDPIVSKDSWSKLLAKRVPPKCEHGEPCVSLVTKKAGPNKGRSFYMCARPLGPSGQKESETEWKCGTFIWSSDWTTGSESAASRAAPGSLPS</sequence>
<comment type="cofactor">
    <cofactor evidence="1">
        <name>Mn(2+)</name>
        <dbReference type="ChEBI" id="CHEBI:29035"/>
    </cofactor>
</comment>
<dbReference type="GO" id="GO:0008311">
    <property type="term" value="F:double-stranded DNA 3'-5' DNA exonuclease activity"/>
    <property type="evidence" value="ECO:0007669"/>
    <property type="project" value="TreeGrafter"/>
</dbReference>
<feature type="region of interest" description="Disordered" evidence="14">
    <location>
        <begin position="398"/>
        <end position="524"/>
    </location>
</feature>
<dbReference type="PROSITE" id="PS51999">
    <property type="entry name" value="ZF_GRF"/>
    <property type="match status" value="1"/>
</dbReference>
<evidence type="ECO:0000256" key="6">
    <source>
        <dbReference type="ARBA" id="ARBA00022801"/>
    </source>
</evidence>
<dbReference type="InterPro" id="IPR004808">
    <property type="entry name" value="AP_endonuc_1"/>
</dbReference>
<protein>
    <recommendedName>
        <fullName evidence="3">DNA-(apurinic or apyrimidinic site) endonuclease 2</fullName>
    </recommendedName>
</protein>
<feature type="active site" description="Proton donor/acceptor" evidence="10">
    <location>
        <position position="179"/>
    </location>
</feature>
<feature type="compositionally biased region" description="Polar residues" evidence="14">
    <location>
        <begin position="487"/>
        <end position="500"/>
    </location>
</feature>
<dbReference type="EMBL" id="JAKWBI020000083">
    <property type="protein sequence ID" value="KAJ2903361.1"/>
    <property type="molecule type" value="Genomic_DNA"/>
</dbReference>
<dbReference type="SUPFAM" id="SSF56219">
    <property type="entry name" value="DNase I-like"/>
    <property type="match status" value="1"/>
</dbReference>
<evidence type="ECO:0000256" key="1">
    <source>
        <dbReference type="ARBA" id="ARBA00001936"/>
    </source>
</evidence>
<dbReference type="Gene3D" id="3.60.10.10">
    <property type="entry name" value="Endonuclease/exonuclease/phosphatase"/>
    <property type="match status" value="1"/>
</dbReference>
<dbReference type="Proteomes" id="UP001201980">
    <property type="component" value="Unassembled WGS sequence"/>
</dbReference>
<keyword evidence="8 11" id="KW-0460">Magnesium</keyword>
<evidence type="ECO:0000313" key="16">
    <source>
        <dbReference type="EMBL" id="KAJ2903361.1"/>
    </source>
</evidence>
<accession>A0AAD5RSR2</accession>
<comment type="cofactor">
    <cofactor evidence="11">
        <name>Mg(2+)</name>
        <dbReference type="ChEBI" id="CHEBI:18420"/>
    </cofactor>
    <cofactor evidence="11">
        <name>Mn(2+)</name>
        <dbReference type="ChEBI" id="CHEBI:29035"/>
    </cofactor>
    <text evidence="11">Probably binds two magnesium or manganese ions per subunit.</text>
</comment>
<dbReference type="GO" id="GO:0003906">
    <property type="term" value="F:DNA-(apurinic or apyrimidinic site) endonuclease activity"/>
    <property type="evidence" value="ECO:0007669"/>
    <property type="project" value="TreeGrafter"/>
</dbReference>
<dbReference type="GO" id="GO:0008270">
    <property type="term" value="F:zinc ion binding"/>
    <property type="evidence" value="ECO:0007669"/>
    <property type="project" value="UniProtKB-KW"/>
</dbReference>
<keyword evidence="5 13" id="KW-0863">Zinc-finger</keyword>
<dbReference type="PROSITE" id="PS00728">
    <property type="entry name" value="AP_NUCLEASE_F1_3"/>
    <property type="match status" value="1"/>
</dbReference>
<feature type="binding site" evidence="11">
    <location>
        <position position="295"/>
    </location>
    <ligand>
        <name>Mg(2+)</name>
        <dbReference type="ChEBI" id="CHEBI:18420"/>
        <label>1</label>
    </ligand>
</feature>
<dbReference type="AlphaFoldDB" id="A0AAD5RSR2"/>
<evidence type="ECO:0000256" key="4">
    <source>
        <dbReference type="ARBA" id="ARBA00022723"/>
    </source>
</evidence>
<feature type="site" description="Transition state stabilizer" evidence="12">
    <location>
        <position position="181"/>
    </location>
</feature>
<comment type="similarity">
    <text evidence="2">Belongs to the DNA repair enzymes AP/ExoA family.</text>
</comment>
<dbReference type="PANTHER" id="PTHR22748">
    <property type="entry name" value="AP ENDONUCLEASE"/>
    <property type="match status" value="1"/>
</dbReference>
<evidence type="ECO:0000259" key="15">
    <source>
        <dbReference type="PROSITE" id="PS51999"/>
    </source>
</evidence>
<dbReference type="PROSITE" id="PS51435">
    <property type="entry name" value="AP_NUCLEASE_F1_4"/>
    <property type="match status" value="1"/>
</dbReference>
<dbReference type="GO" id="GO:0003677">
    <property type="term" value="F:DNA binding"/>
    <property type="evidence" value="ECO:0007669"/>
    <property type="project" value="InterPro"/>
</dbReference>
<feature type="binding site" evidence="11">
    <location>
        <position position="28"/>
    </location>
    <ligand>
        <name>Mg(2+)</name>
        <dbReference type="ChEBI" id="CHEBI:18420"/>
        <label>1</label>
    </ligand>
</feature>
<dbReference type="InterPro" id="IPR020848">
    <property type="entry name" value="AP_endonuclease_F1_CS"/>
</dbReference>
<evidence type="ECO:0000256" key="7">
    <source>
        <dbReference type="ARBA" id="ARBA00022833"/>
    </source>
</evidence>
<dbReference type="Pfam" id="PF06839">
    <property type="entry name" value="Zn_ribbon_GRF"/>
    <property type="match status" value="1"/>
</dbReference>
<dbReference type="GO" id="GO:0005634">
    <property type="term" value="C:nucleus"/>
    <property type="evidence" value="ECO:0007669"/>
    <property type="project" value="TreeGrafter"/>
</dbReference>
<evidence type="ECO:0000313" key="17">
    <source>
        <dbReference type="Proteomes" id="UP001201980"/>
    </source>
</evidence>
<dbReference type="GO" id="GO:0008081">
    <property type="term" value="F:phosphoric diester hydrolase activity"/>
    <property type="evidence" value="ECO:0007669"/>
    <property type="project" value="TreeGrafter"/>
</dbReference>
<comment type="caution">
    <text evidence="16">The sequence shown here is derived from an EMBL/GenBank/DDBJ whole genome shotgun (WGS) entry which is preliminary data.</text>
</comment>
<name>A0AAD5RSR2_9PEZI</name>
<dbReference type="InterPro" id="IPR010666">
    <property type="entry name" value="Znf_GRF"/>
</dbReference>
<evidence type="ECO:0000256" key="3">
    <source>
        <dbReference type="ARBA" id="ARBA00013541"/>
    </source>
</evidence>
<evidence type="ECO:0000256" key="14">
    <source>
        <dbReference type="SAM" id="MobiDB-lite"/>
    </source>
</evidence>
<keyword evidence="17" id="KW-1185">Reference proteome</keyword>
<keyword evidence="9" id="KW-0539">Nucleus</keyword>
<evidence type="ECO:0000256" key="9">
    <source>
        <dbReference type="ARBA" id="ARBA00023242"/>
    </source>
</evidence>
<dbReference type="PANTHER" id="PTHR22748:SF4">
    <property type="entry name" value="DNA-(APURINIC OR APYRIMIDINIC SITE) ENDONUCLEASE 2"/>
    <property type="match status" value="1"/>
</dbReference>
<feature type="domain" description="GRF-type" evidence="15">
    <location>
        <begin position="542"/>
        <end position="594"/>
    </location>
</feature>
<evidence type="ECO:0000256" key="10">
    <source>
        <dbReference type="PIRSR" id="PIRSR604808-1"/>
    </source>
</evidence>
<evidence type="ECO:0000256" key="2">
    <source>
        <dbReference type="ARBA" id="ARBA00007092"/>
    </source>
</evidence>
<keyword evidence="11" id="KW-0464">Manganese</keyword>
<feature type="binding site" evidence="11">
    <location>
        <position position="181"/>
    </location>
    <ligand>
        <name>Mg(2+)</name>
        <dbReference type="ChEBI" id="CHEBI:18420"/>
        <label>1</label>
    </ligand>
</feature>
<gene>
    <name evidence="16" type="ORF">MKZ38_010026</name>
</gene>
<feature type="binding site" evidence="11">
    <location>
        <position position="294"/>
    </location>
    <ligand>
        <name>Mg(2+)</name>
        <dbReference type="ChEBI" id="CHEBI:18420"/>
        <label>1</label>
    </ligand>
</feature>
<evidence type="ECO:0000256" key="8">
    <source>
        <dbReference type="ARBA" id="ARBA00022842"/>
    </source>
</evidence>
<dbReference type="InterPro" id="IPR036691">
    <property type="entry name" value="Endo/exonu/phosph_ase_sf"/>
</dbReference>
<organism evidence="16 17">
    <name type="scientific">Zalerion maritima</name>
    <dbReference type="NCBI Taxonomy" id="339359"/>
    <lineage>
        <taxon>Eukaryota</taxon>
        <taxon>Fungi</taxon>
        <taxon>Dikarya</taxon>
        <taxon>Ascomycota</taxon>
        <taxon>Pezizomycotina</taxon>
        <taxon>Sordariomycetes</taxon>
        <taxon>Lulworthiomycetidae</taxon>
        <taxon>Lulworthiales</taxon>
        <taxon>Lulworthiaceae</taxon>
        <taxon>Zalerion</taxon>
    </lineage>
</organism>
<feature type="site" description="Interaction with DNA substrate" evidence="12">
    <location>
        <position position="295"/>
    </location>
</feature>
<feature type="site" description="Important for catalytic activity" evidence="12">
    <location>
        <position position="269"/>
    </location>
</feature>
<reference evidence="16" key="1">
    <citation type="submission" date="2022-07" db="EMBL/GenBank/DDBJ databases">
        <title>Draft genome sequence of Zalerion maritima ATCC 34329, a (micro)plastics degrading marine fungus.</title>
        <authorList>
            <person name="Paco A."/>
            <person name="Goncalves M.F.M."/>
            <person name="Rocha-Santos T.A.P."/>
            <person name="Alves A."/>
        </authorList>
    </citation>
    <scope>NUCLEOTIDE SEQUENCE</scope>
    <source>
        <strain evidence="16">ATCC 34329</strain>
    </source>
</reference>
<feature type="compositionally biased region" description="Polar residues" evidence="14">
    <location>
        <begin position="507"/>
        <end position="516"/>
    </location>
</feature>
<feature type="active site" description="Proton acceptor" evidence="10">
    <location>
        <position position="295"/>
    </location>
</feature>
<evidence type="ECO:0000256" key="12">
    <source>
        <dbReference type="PIRSR" id="PIRSR604808-3"/>
    </source>
</evidence>
<dbReference type="CDD" id="cd09088">
    <property type="entry name" value="Ape2-like_AP-endo"/>
    <property type="match status" value="1"/>
</dbReference>
<proteinExistence type="inferred from homology"/>
<keyword evidence="7" id="KW-0862">Zinc</keyword>
<feature type="binding site" evidence="11">
    <location>
        <position position="179"/>
    </location>
    <ligand>
        <name>Mg(2+)</name>
        <dbReference type="ChEBI" id="CHEBI:18420"/>
        <label>1</label>
    </ligand>
</feature>
<dbReference type="FunFam" id="3.60.10.10:FF:000079">
    <property type="entry name" value="DNA-(apurinic or apyrimidinic site) lyase"/>
    <property type="match status" value="1"/>
</dbReference>
<evidence type="ECO:0000256" key="11">
    <source>
        <dbReference type="PIRSR" id="PIRSR604808-2"/>
    </source>
</evidence>
<evidence type="ECO:0000256" key="5">
    <source>
        <dbReference type="ARBA" id="ARBA00022771"/>
    </source>
</evidence>
<keyword evidence="6" id="KW-0378">Hydrolase</keyword>
<dbReference type="InterPro" id="IPR005135">
    <property type="entry name" value="Endo/exonuclease/phosphatase"/>
</dbReference>
<keyword evidence="4 11" id="KW-0479">Metal-binding</keyword>
<evidence type="ECO:0000256" key="13">
    <source>
        <dbReference type="PROSITE-ProRule" id="PRU01343"/>
    </source>
</evidence>
<feature type="active site" evidence="10">
    <location>
        <position position="140"/>
    </location>
</feature>
<feature type="compositionally biased region" description="Gly residues" evidence="14">
    <location>
        <begin position="476"/>
        <end position="486"/>
    </location>
</feature>
<dbReference type="Pfam" id="PF03372">
    <property type="entry name" value="Exo_endo_phos"/>
    <property type="match status" value="1"/>
</dbReference>
<dbReference type="GO" id="GO:0006284">
    <property type="term" value="P:base-excision repair"/>
    <property type="evidence" value="ECO:0007669"/>
    <property type="project" value="TreeGrafter"/>
</dbReference>